<accession>A0ABD3D1Z3</accession>
<dbReference type="InterPro" id="IPR036296">
    <property type="entry name" value="SKP1-like_dim_sf"/>
</dbReference>
<comment type="pathway">
    <text evidence="1">Protein modification; protein ubiquitination.</text>
</comment>
<keyword evidence="3" id="KW-0833">Ubl conjugation pathway</keyword>
<keyword evidence="5" id="KW-1185">Reference proteome</keyword>
<protein>
    <recommendedName>
        <fullName evidence="6">SKP1 component POZ domain-containing protein</fullName>
    </recommendedName>
</protein>
<evidence type="ECO:0000256" key="3">
    <source>
        <dbReference type="ARBA" id="ARBA00022786"/>
    </source>
</evidence>
<evidence type="ECO:0000313" key="4">
    <source>
        <dbReference type="EMBL" id="KAL3636293.1"/>
    </source>
</evidence>
<evidence type="ECO:0000313" key="5">
    <source>
        <dbReference type="Proteomes" id="UP001632038"/>
    </source>
</evidence>
<dbReference type="GO" id="GO:0009867">
    <property type="term" value="P:jasmonic acid mediated signaling pathway"/>
    <property type="evidence" value="ECO:0007669"/>
    <property type="project" value="UniProtKB-ARBA"/>
</dbReference>
<dbReference type="SMART" id="SM00512">
    <property type="entry name" value="Skp1"/>
    <property type="match status" value="1"/>
</dbReference>
<gene>
    <name evidence="4" type="ORF">CASFOL_020840</name>
</gene>
<dbReference type="EMBL" id="JAVIJP010000027">
    <property type="protein sequence ID" value="KAL3636293.1"/>
    <property type="molecule type" value="Genomic_DNA"/>
</dbReference>
<dbReference type="Proteomes" id="UP001632038">
    <property type="component" value="Unassembled WGS sequence"/>
</dbReference>
<organism evidence="4 5">
    <name type="scientific">Castilleja foliolosa</name>
    <dbReference type="NCBI Taxonomy" id="1961234"/>
    <lineage>
        <taxon>Eukaryota</taxon>
        <taxon>Viridiplantae</taxon>
        <taxon>Streptophyta</taxon>
        <taxon>Embryophyta</taxon>
        <taxon>Tracheophyta</taxon>
        <taxon>Spermatophyta</taxon>
        <taxon>Magnoliopsida</taxon>
        <taxon>eudicotyledons</taxon>
        <taxon>Gunneridae</taxon>
        <taxon>Pentapetalae</taxon>
        <taxon>asterids</taxon>
        <taxon>lamiids</taxon>
        <taxon>Lamiales</taxon>
        <taxon>Orobanchaceae</taxon>
        <taxon>Pedicularideae</taxon>
        <taxon>Castillejinae</taxon>
        <taxon>Castilleja</taxon>
    </lineage>
</organism>
<dbReference type="InterPro" id="IPR016897">
    <property type="entry name" value="SKP1"/>
</dbReference>
<dbReference type="PANTHER" id="PTHR11165">
    <property type="entry name" value="SKP1"/>
    <property type="match status" value="1"/>
</dbReference>
<comment type="similarity">
    <text evidence="2">Belongs to the SKP1 family.</text>
</comment>
<dbReference type="SUPFAM" id="SSF54695">
    <property type="entry name" value="POZ domain"/>
    <property type="match status" value="1"/>
</dbReference>
<dbReference type="InterPro" id="IPR011333">
    <property type="entry name" value="SKP1/BTB/POZ_sf"/>
</dbReference>
<name>A0ABD3D1Z3_9LAMI</name>
<evidence type="ECO:0000256" key="2">
    <source>
        <dbReference type="ARBA" id="ARBA00009993"/>
    </source>
</evidence>
<comment type="caution">
    <text evidence="4">The sequence shown here is derived from an EMBL/GenBank/DDBJ whole genome shotgun (WGS) entry which is preliminary data.</text>
</comment>
<evidence type="ECO:0000256" key="1">
    <source>
        <dbReference type="ARBA" id="ARBA00004906"/>
    </source>
</evidence>
<proteinExistence type="inferred from homology"/>
<dbReference type="Gene3D" id="3.30.710.10">
    <property type="entry name" value="Potassium Channel Kv1.1, Chain A"/>
    <property type="match status" value="1"/>
</dbReference>
<dbReference type="InterPro" id="IPR001232">
    <property type="entry name" value="SKP1-like"/>
</dbReference>
<sequence length="169" mass="19800">MANRRIRVEEEEFVISQSGAALSETIRTTLDDDGVVVLSNIRSRTFPMIIAYLETHAAVDLSDEEKWSFDREFASGMDIDFLEKLIIDAYYLKIQGLIDVLAHKMYDVVKIKSANWTCRSLADEVQTPKWKEQYVRTMTDKDWAAEDVRRRHRKRLKDLEEQAEKIKIQ</sequence>
<reference evidence="5" key="1">
    <citation type="journal article" date="2024" name="IScience">
        <title>Strigolactones Initiate the Formation of Haustorium-like Structures in Castilleja.</title>
        <authorList>
            <person name="Buerger M."/>
            <person name="Peterson D."/>
            <person name="Chory J."/>
        </authorList>
    </citation>
    <scope>NUCLEOTIDE SEQUENCE [LARGE SCALE GENOMIC DNA]</scope>
</reference>
<dbReference type="SUPFAM" id="SSF81382">
    <property type="entry name" value="Skp1 dimerisation domain-like"/>
    <property type="match status" value="1"/>
</dbReference>
<dbReference type="AlphaFoldDB" id="A0ABD3D1Z3"/>
<evidence type="ECO:0008006" key="6">
    <source>
        <dbReference type="Google" id="ProtNLM"/>
    </source>
</evidence>